<dbReference type="GO" id="GO:0006261">
    <property type="term" value="P:DNA-templated DNA replication"/>
    <property type="evidence" value="ECO:0007669"/>
    <property type="project" value="TreeGrafter"/>
</dbReference>
<protein>
    <recommendedName>
        <fullName evidence="11">DNA polymerase III subunit gamma/tau</fullName>
        <ecNumber evidence="11">2.7.7.7</ecNumber>
    </recommendedName>
</protein>
<dbReference type="FunFam" id="1.20.272.10:FF:000003">
    <property type="entry name" value="DNA polymerase III subunit gamma/tau"/>
    <property type="match status" value="1"/>
</dbReference>
<keyword evidence="5" id="KW-0479">Metal-binding</keyword>
<dbReference type="EMBL" id="FOGB01000014">
    <property type="protein sequence ID" value="SER01279.1"/>
    <property type="molecule type" value="Genomic_DNA"/>
</dbReference>
<dbReference type="InterPro" id="IPR008921">
    <property type="entry name" value="DNA_pol3_clamp-load_cplx_C"/>
</dbReference>
<dbReference type="Gene3D" id="1.10.8.60">
    <property type="match status" value="1"/>
</dbReference>
<dbReference type="InterPro" id="IPR012763">
    <property type="entry name" value="DNA_pol_III_sug/sutau_N"/>
</dbReference>
<dbReference type="GO" id="GO:0046872">
    <property type="term" value="F:metal ion binding"/>
    <property type="evidence" value="ECO:0007669"/>
    <property type="project" value="UniProtKB-KW"/>
</dbReference>
<comment type="subunit">
    <text evidence="11">DNA polymerase III contains a core (composed of alpha, epsilon and theta chains) that associates with a tau subunit. This core dimerizes to form the POLIII' complex. PolIII' associates with the gamma complex (composed of gamma, delta, delta', psi and chi chains) and with the beta chain to form the complete DNA polymerase III complex.</text>
</comment>
<dbReference type="Gene3D" id="3.40.50.300">
    <property type="entry name" value="P-loop containing nucleotide triphosphate hydrolases"/>
    <property type="match status" value="1"/>
</dbReference>
<evidence type="ECO:0000256" key="9">
    <source>
        <dbReference type="ARBA" id="ARBA00022932"/>
    </source>
</evidence>
<dbReference type="OrthoDB" id="9810148at2"/>
<dbReference type="FunFam" id="1.10.8.60:FF:000013">
    <property type="entry name" value="DNA polymerase III subunit gamma/tau"/>
    <property type="match status" value="1"/>
</dbReference>
<feature type="compositionally biased region" description="Polar residues" evidence="12">
    <location>
        <begin position="503"/>
        <end position="518"/>
    </location>
</feature>
<feature type="compositionally biased region" description="Polar residues" evidence="12">
    <location>
        <begin position="479"/>
        <end position="493"/>
    </location>
</feature>
<feature type="compositionally biased region" description="Polar residues" evidence="12">
    <location>
        <begin position="407"/>
        <end position="424"/>
    </location>
</feature>
<evidence type="ECO:0000259" key="13">
    <source>
        <dbReference type="SMART" id="SM00382"/>
    </source>
</evidence>
<dbReference type="Gene3D" id="1.20.272.10">
    <property type="match status" value="1"/>
</dbReference>
<dbReference type="PRINTS" id="PR00300">
    <property type="entry name" value="CLPPROTEASEA"/>
</dbReference>
<reference evidence="15" key="1">
    <citation type="submission" date="2016-10" db="EMBL/GenBank/DDBJ databases">
        <authorList>
            <person name="Varghese N."/>
            <person name="Submissions S."/>
        </authorList>
    </citation>
    <scope>NUCLEOTIDE SEQUENCE [LARGE SCALE GENOMIC DNA]</scope>
    <source>
        <strain evidence="15">DSM 18887</strain>
    </source>
</reference>
<dbReference type="InterPro" id="IPR022754">
    <property type="entry name" value="DNA_pol_III_gamma-3"/>
</dbReference>
<evidence type="ECO:0000256" key="4">
    <source>
        <dbReference type="ARBA" id="ARBA00022705"/>
    </source>
</evidence>
<dbReference type="RefSeq" id="WP_091360950.1">
    <property type="nucleotide sequence ID" value="NZ_AP025284.1"/>
</dbReference>
<evidence type="ECO:0000313" key="14">
    <source>
        <dbReference type="EMBL" id="SER01279.1"/>
    </source>
</evidence>
<keyword evidence="8 11" id="KW-0067">ATP-binding</keyword>
<evidence type="ECO:0000256" key="3">
    <source>
        <dbReference type="ARBA" id="ARBA00022695"/>
    </source>
</evidence>
<dbReference type="InterPro" id="IPR045085">
    <property type="entry name" value="HLD_clamp_pol_III_gamma_tau"/>
</dbReference>
<dbReference type="InterPro" id="IPR027417">
    <property type="entry name" value="P-loop_NTPase"/>
</dbReference>
<dbReference type="Pfam" id="PF13177">
    <property type="entry name" value="DNA_pol3_delta2"/>
    <property type="match status" value="1"/>
</dbReference>
<keyword evidence="6 11" id="KW-0547">Nucleotide-binding</keyword>
<evidence type="ECO:0000256" key="2">
    <source>
        <dbReference type="ARBA" id="ARBA00022679"/>
    </source>
</evidence>
<dbReference type="SMART" id="SM00382">
    <property type="entry name" value="AAA"/>
    <property type="match status" value="1"/>
</dbReference>
<dbReference type="Pfam" id="PF22608">
    <property type="entry name" value="DNAX_ATPase_lid"/>
    <property type="match status" value="1"/>
</dbReference>
<evidence type="ECO:0000256" key="5">
    <source>
        <dbReference type="ARBA" id="ARBA00022723"/>
    </source>
</evidence>
<dbReference type="GO" id="GO:0003887">
    <property type="term" value="F:DNA-directed DNA polymerase activity"/>
    <property type="evidence" value="ECO:0007669"/>
    <property type="project" value="UniProtKB-KW"/>
</dbReference>
<proteinExistence type="inferred from homology"/>
<dbReference type="NCBIfam" id="TIGR02397">
    <property type="entry name" value="dnaX_nterm"/>
    <property type="match status" value="1"/>
</dbReference>
<evidence type="ECO:0000313" key="15">
    <source>
        <dbReference type="Proteomes" id="UP000198749"/>
    </source>
</evidence>
<dbReference type="InterPro" id="IPR001270">
    <property type="entry name" value="ClpA/B"/>
</dbReference>
<feature type="domain" description="AAA+ ATPase" evidence="13">
    <location>
        <begin position="37"/>
        <end position="185"/>
    </location>
</feature>
<keyword evidence="3 11" id="KW-0548">Nucleotidyltransferase</keyword>
<dbReference type="GO" id="GO:0009360">
    <property type="term" value="C:DNA polymerase III complex"/>
    <property type="evidence" value="ECO:0007669"/>
    <property type="project" value="InterPro"/>
</dbReference>
<dbReference type="EC" id="2.7.7.7" evidence="11"/>
<accession>A0A1H9KQE2</accession>
<keyword evidence="7" id="KW-0862">Zinc</keyword>
<sequence length="697" mass="76023">MSYQVLARKWRPAKFQEMVGQEHVLKALVNALDDDRLHHAYLFTGTRGVGKTSIARLFAKSLNCETGVSSTPCGECSACREISEGRFVDLIEVDAASRTKVEDTRELMENVQYAPTHGRFKVYLIDEVHMLSTHSFNALLKTLEEPPPHVKFLLATTDPQKLPVTILSRCLQFNLKNMIPERIVEHLCHVLTAENIPYEEPALWLLARSADGSMRDALSLTDQAIAFGAGSVVEADVRAMLGSIDQRLVYRLVDSLAAHDAKGLLTTVEELARYSPDYNAVLGDLISLMHRIALAQIVPDAVDNGLGDRDLVLDLAGKLTAEDVQLFYQTALMGRKDLPFVPDAREGVEMTLMRMLAFRPVSVSYQGLSQPSETDPASAAVAVEPRAATPLAEHPSASPPPAAPRQTEPQIQPASDPSASQGPQDSPPDYDESYLQGGDEDLPGKKPETDSEPPVDAGHAAVTTQVSPPVVDLPWEESSPLSSQSETVVQSIGRNVDEESAQPAMSHSESIASPQVDSASVDRPEPADRPEPPMTSQPPVANPAVAAVEQTGSAAATVAEPEADVSKEIGQFTPEQWVLLVELIGLTGMTYSIASNTSLESVGDCWRFHYTNEQKALISETHIERIRESIGHYFNQPVEVEFSLGSYGRETPSQYRDRKRAERLAQAVSSIQNDPVVQSVIERFAATIDLQSVQPVD</sequence>
<dbReference type="Proteomes" id="UP000198749">
    <property type="component" value="Unassembled WGS sequence"/>
</dbReference>
<organism evidence="14 15">
    <name type="scientific">Amphritea atlantica</name>
    <dbReference type="NCBI Taxonomy" id="355243"/>
    <lineage>
        <taxon>Bacteria</taxon>
        <taxon>Pseudomonadati</taxon>
        <taxon>Pseudomonadota</taxon>
        <taxon>Gammaproteobacteria</taxon>
        <taxon>Oceanospirillales</taxon>
        <taxon>Oceanospirillaceae</taxon>
        <taxon>Amphritea</taxon>
    </lineage>
</organism>
<dbReference type="SUPFAM" id="SSF52540">
    <property type="entry name" value="P-loop containing nucleoside triphosphate hydrolases"/>
    <property type="match status" value="1"/>
</dbReference>
<dbReference type="NCBIfam" id="NF004046">
    <property type="entry name" value="PRK05563.1"/>
    <property type="match status" value="1"/>
</dbReference>
<dbReference type="STRING" id="355243.SAMN03080615_03596"/>
<keyword evidence="9 11" id="KW-0239">DNA-directed DNA polymerase</keyword>
<name>A0A1H9KQE2_9GAMM</name>
<dbReference type="CDD" id="cd18137">
    <property type="entry name" value="HLD_clamp_pol_III_gamma_tau"/>
    <property type="match status" value="1"/>
</dbReference>
<keyword evidence="15" id="KW-1185">Reference proteome</keyword>
<dbReference type="CDD" id="cd00009">
    <property type="entry name" value="AAA"/>
    <property type="match status" value="1"/>
</dbReference>
<dbReference type="Pfam" id="PF12170">
    <property type="entry name" value="DNA_pol3_tau_5"/>
    <property type="match status" value="1"/>
</dbReference>
<evidence type="ECO:0000256" key="10">
    <source>
        <dbReference type="ARBA" id="ARBA00049244"/>
    </source>
</evidence>
<feature type="compositionally biased region" description="Basic and acidic residues" evidence="12">
    <location>
        <begin position="520"/>
        <end position="531"/>
    </location>
</feature>
<evidence type="ECO:0000256" key="11">
    <source>
        <dbReference type="RuleBase" id="RU364063"/>
    </source>
</evidence>
<dbReference type="PANTHER" id="PTHR11669:SF0">
    <property type="entry name" value="PROTEIN STICHEL-LIKE 2"/>
    <property type="match status" value="1"/>
</dbReference>
<evidence type="ECO:0000256" key="1">
    <source>
        <dbReference type="ARBA" id="ARBA00006360"/>
    </source>
</evidence>
<comment type="similarity">
    <text evidence="1 11">Belongs to the DnaX/STICHEL family.</text>
</comment>
<dbReference type="PANTHER" id="PTHR11669">
    <property type="entry name" value="REPLICATION FACTOR C / DNA POLYMERASE III GAMMA-TAU SUBUNIT"/>
    <property type="match status" value="1"/>
</dbReference>
<comment type="catalytic activity">
    <reaction evidence="10 11">
        <text>DNA(n) + a 2'-deoxyribonucleoside 5'-triphosphate = DNA(n+1) + diphosphate</text>
        <dbReference type="Rhea" id="RHEA:22508"/>
        <dbReference type="Rhea" id="RHEA-COMP:17339"/>
        <dbReference type="Rhea" id="RHEA-COMP:17340"/>
        <dbReference type="ChEBI" id="CHEBI:33019"/>
        <dbReference type="ChEBI" id="CHEBI:61560"/>
        <dbReference type="ChEBI" id="CHEBI:173112"/>
        <dbReference type="EC" id="2.7.7.7"/>
    </reaction>
</comment>
<dbReference type="Pfam" id="PF12169">
    <property type="entry name" value="DNA_pol3_gamma3"/>
    <property type="match status" value="1"/>
</dbReference>
<dbReference type="SUPFAM" id="SSF48019">
    <property type="entry name" value="post-AAA+ oligomerization domain-like"/>
    <property type="match status" value="1"/>
</dbReference>
<gene>
    <name evidence="11" type="primary">dnaX</name>
    <name evidence="14" type="ORF">SAMN03080615_03596</name>
</gene>
<comment type="function">
    <text evidence="11">DNA polymerase III is a complex, multichain enzyme responsible for most of the replicative synthesis in bacteria. This DNA polymerase also exhibits 3' to 5' exonuclease activity.</text>
</comment>
<feature type="region of interest" description="Disordered" evidence="12">
    <location>
        <begin position="389"/>
        <end position="540"/>
    </location>
</feature>
<dbReference type="GO" id="GO:0003677">
    <property type="term" value="F:DNA binding"/>
    <property type="evidence" value="ECO:0007669"/>
    <property type="project" value="InterPro"/>
</dbReference>
<evidence type="ECO:0000256" key="8">
    <source>
        <dbReference type="ARBA" id="ARBA00022840"/>
    </source>
</evidence>
<dbReference type="InterPro" id="IPR038249">
    <property type="entry name" value="PolIII_tau_V_sf"/>
</dbReference>
<evidence type="ECO:0000256" key="7">
    <source>
        <dbReference type="ARBA" id="ARBA00022833"/>
    </source>
</evidence>
<keyword evidence="4 11" id="KW-0235">DNA replication</keyword>
<dbReference type="InterPro" id="IPR021029">
    <property type="entry name" value="DNA_pol_III_tau_dom-5"/>
</dbReference>
<dbReference type="NCBIfam" id="NF005942">
    <property type="entry name" value="PRK07994.1"/>
    <property type="match status" value="1"/>
</dbReference>
<dbReference type="InterPro" id="IPR050238">
    <property type="entry name" value="DNA_Rep/Repair_Clamp_Loader"/>
</dbReference>
<dbReference type="Gene3D" id="3.30.300.150">
    <property type="entry name" value="DNA polymerase III, tau subunit, domain V"/>
    <property type="match status" value="1"/>
</dbReference>
<evidence type="ECO:0000256" key="12">
    <source>
        <dbReference type="SAM" id="MobiDB-lite"/>
    </source>
</evidence>
<dbReference type="FunFam" id="3.40.50.300:FF:000014">
    <property type="entry name" value="DNA polymerase III subunit gamma/tau"/>
    <property type="match status" value="1"/>
</dbReference>
<dbReference type="GO" id="GO:0005524">
    <property type="term" value="F:ATP binding"/>
    <property type="evidence" value="ECO:0007669"/>
    <property type="project" value="UniProtKB-KW"/>
</dbReference>
<dbReference type="InterPro" id="IPR003593">
    <property type="entry name" value="AAA+_ATPase"/>
</dbReference>
<dbReference type="AlphaFoldDB" id="A0A1H9KQE2"/>
<evidence type="ECO:0000256" key="6">
    <source>
        <dbReference type="ARBA" id="ARBA00022741"/>
    </source>
</evidence>
<keyword evidence="2 11" id="KW-0808">Transferase</keyword>